<feature type="chain" id="PRO_5035805498" description="DUF7906 domain-containing protein" evidence="2">
    <location>
        <begin position="30"/>
        <end position="561"/>
    </location>
</feature>
<accession>A0A8R7QHR6</accession>
<evidence type="ECO:0000256" key="1">
    <source>
        <dbReference type="SAM" id="Coils"/>
    </source>
</evidence>
<reference evidence="4" key="3">
    <citation type="submission" date="2022-06" db="UniProtKB">
        <authorList>
            <consortium name="EnsemblPlants"/>
        </authorList>
    </citation>
    <scope>IDENTIFICATION</scope>
</reference>
<protein>
    <recommendedName>
        <fullName evidence="3">DUF7906 domain-containing protein</fullName>
    </recommendedName>
</protein>
<gene>
    <name evidence="4" type="primary">LOC125511230</name>
</gene>
<organism evidence="4 5">
    <name type="scientific">Triticum urartu</name>
    <name type="common">Red wild einkorn</name>
    <name type="synonym">Crithodium urartu</name>
    <dbReference type="NCBI Taxonomy" id="4572"/>
    <lineage>
        <taxon>Eukaryota</taxon>
        <taxon>Viridiplantae</taxon>
        <taxon>Streptophyta</taxon>
        <taxon>Embryophyta</taxon>
        <taxon>Tracheophyta</taxon>
        <taxon>Spermatophyta</taxon>
        <taxon>Magnoliopsida</taxon>
        <taxon>Liliopsida</taxon>
        <taxon>Poales</taxon>
        <taxon>Poaceae</taxon>
        <taxon>BOP clade</taxon>
        <taxon>Pooideae</taxon>
        <taxon>Triticodae</taxon>
        <taxon>Triticeae</taxon>
        <taxon>Triticinae</taxon>
        <taxon>Triticum</taxon>
    </lineage>
</organism>
<keyword evidence="1" id="KW-0175">Coiled coil</keyword>
<dbReference type="PANTHER" id="PTHR31515:SF2">
    <property type="entry name" value="TRANSMEMBRANE PROTEIN"/>
    <property type="match status" value="1"/>
</dbReference>
<keyword evidence="5" id="KW-1185">Reference proteome</keyword>
<dbReference type="Proteomes" id="UP000015106">
    <property type="component" value="Chromosome 5"/>
</dbReference>
<feature type="domain" description="DUF7906" evidence="3">
    <location>
        <begin position="387"/>
        <end position="438"/>
    </location>
</feature>
<evidence type="ECO:0000313" key="4">
    <source>
        <dbReference type="EnsemblPlants" id="TuG1812G0500005001.01.T05"/>
    </source>
</evidence>
<dbReference type="InterPro" id="IPR057228">
    <property type="entry name" value="DUF7906"/>
</dbReference>
<proteinExistence type="predicted"/>
<dbReference type="EnsemblPlants" id="TuG1812G0500005001.01.T05">
    <property type="protein sequence ID" value="TuG1812G0500005001.01.T05"/>
    <property type="gene ID" value="TuG1812G0500005001.01"/>
</dbReference>
<reference evidence="5" key="1">
    <citation type="journal article" date="2013" name="Nature">
        <title>Draft genome of the wheat A-genome progenitor Triticum urartu.</title>
        <authorList>
            <person name="Ling H.Q."/>
            <person name="Zhao S."/>
            <person name="Liu D."/>
            <person name="Wang J."/>
            <person name="Sun H."/>
            <person name="Zhang C."/>
            <person name="Fan H."/>
            <person name="Li D."/>
            <person name="Dong L."/>
            <person name="Tao Y."/>
            <person name="Gao C."/>
            <person name="Wu H."/>
            <person name="Li Y."/>
            <person name="Cui Y."/>
            <person name="Guo X."/>
            <person name="Zheng S."/>
            <person name="Wang B."/>
            <person name="Yu K."/>
            <person name="Liang Q."/>
            <person name="Yang W."/>
            <person name="Lou X."/>
            <person name="Chen J."/>
            <person name="Feng M."/>
            <person name="Jian J."/>
            <person name="Zhang X."/>
            <person name="Luo G."/>
            <person name="Jiang Y."/>
            <person name="Liu J."/>
            <person name="Wang Z."/>
            <person name="Sha Y."/>
            <person name="Zhang B."/>
            <person name="Wu H."/>
            <person name="Tang D."/>
            <person name="Shen Q."/>
            <person name="Xue P."/>
            <person name="Zou S."/>
            <person name="Wang X."/>
            <person name="Liu X."/>
            <person name="Wang F."/>
            <person name="Yang Y."/>
            <person name="An X."/>
            <person name="Dong Z."/>
            <person name="Zhang K."/>
            <person name="Zhang X."/>
            <person name="Luo M.C."/>
            <person name="Dvorak J."/>
            <person name="Tong Y."/>
            <person name="Wang J."/>
            <person name="Yang H."/>
            <person name="Li Z."/>
            <person name="Wang D."/>
            <person name="Zhang A."/>
            <person name="Wang J."/>
        </authorList>
    </citation>
    <scope>NUCLEOTIDE SEQUENCE</scope>
    <source>
        <strain evidence="5">cv. G1812</strain>
    </source>
</reference>
<feature type="coiled-coil region" evidence="1">
    <location>
        <begin position="491"/>
        <end position="518"/>
    </location>
</feature>
<keyword evidence="2" id="KW-0732">Signal</keyword>
<dbReference type="Pfam" id="PF25483">
    <property type="entry name" value="DUF7906"/>
    <property type="match status" value="1"/>
</dbReference>
<evidence type="ECO:0000259" key="3">
    <source>
        <dbReference type="Pfam" id="PF25483"/>
    </source>
</evidence>
<dbReference type="AlphaFoldDB" id="A0A8R7QHR6"/>
<evidence type="ECO:0000256" key="2">
    <source>
        <dbReference type="SAM" id="SignalP"/>
    </source>
</evidence>
<dbReference type="Gramene" id="TuG1812G0500005001.01.T05">
    <property type="protein sequence ID" value="TuG1812G0500005001.01.T05"/>
    <property type="gene ID" value="TuG1812G0500005001.01"/>
</dbReference>
<sequence length="561" mass="63754">MKSPFRPRAAPLVSALVLLLLALVPSPEAAEPTTPGTRTRKLGRDAGSSVFSLFNMKPQSKFWTESVMRTEFDDLEGSKSRDSINIGLLNFTRAGNVANYMNLAEVDSIYFSIPVNFIFMGFDGKGGHEFKLGPEELERWFTKIDHIFEHTRIPPVGEVLSPFYKTTVKRLKKYDLPLVSHVNHNFSVHAIHMGEDIMSVFEHAVKVLSRREDLTDPSESGAAIWQVDSDQMEHVFSTLVDHLQIQEAYNIFILNPKPIEKSTQYGYRKGFSESEINLLRENKTLQARILQSKRDPKLYLDIEKGVNKRPLYENHPLSSFSWTTTDNVDMGDWSKQCKEALSGFELLKAGKSKEDIIYDKAVQILHGAKDELHDVLESALMSSDLKGLHAECLTDIWVGRNRFAFVDLTAGPFSWGPAVGGDGVRTELTLPNVAKTVGAVAEITEEEAEESLQDTIRERFSSVGEDYHAVDILLAEIDVYELFAFKHCMKRRIQLALCKELDQRMHELKNELEGYHSGDSEEINKKKALDALKRMEKWNLFKDTSENEKQKLDGWFCKKEV</sequence>
<evidence type="ECO:0000313" key="5">
    <source>
        <dbReference type="Proteomes" id="UP000015106"/>
    </source>
</evidence>
<reference evidence="4" key="2">
    <citation type="submission" date="2018-03" db="EMBL/GenBank/DDBJ databases">
        <title>The Triticum urartu genome reveals the dynamic nature of wheat genome evolution.</title>
        <authorList>
            <person name="Ling H."/>
            <person name="Ma B."/>
            <person name="Shi X."/>
            <person name="Liu H."/>
            <person name="Dong L."/>
            <person name="Sun H."/>
            <person name="Cao Y."/>
            <person name="Gao Q."/>
            <person name="Zheng S."/>
            <person name="Li Y."/>
            <person name="Yu Y."/>
            <person name="Du H."/>
            <person name="Qi M."/>
            <person name="Li Y."/>
            <person name="Yu H."/>
            <person name="Cui Y."/>
            <person name="Wang N."/>
            <person name="Chen C."/>
            <person name="Wu H."/>
            <person name="Zhao Y."/>
            <person name="Zhang J."/>
            <person name="Li Y."/>
            <person name="Zhou W."/>
            <person name="Zhang B."/>
            <person name="Hu W."/>
            <person name="Eijk M."/>
            <person name="Tang J."/>
            <person name="Witsenboer H."/>
            <person name="Zhao S."/>
            <person name="Li Z."/>
            <person name="Zhang A."/>
            <person name="Wang D."/>
            <person name="Liang C."/>
        </authorList>
    </citation>
    <scope>NUCLEOTIDE SEQUENCE [LARGE SCALE GENOMIC DNA]</scope>
    <source>
        <strain evidence="4">cv. G1812</strain>
    </source>
</reference>
<name>A0A8R7QHR6_TRIUA</name>
<feature type="signal peptide" evidence="2">
    <location>
        <begin position="1"/>
        <end position="29"/>
    </location>
</feature>
<dbReference type="PANTHER" id="PTHR31515">
    <property type="entry name" value="TRANSMEMBRANE PROTEIN-RELATED"/>
    <property type="match status" value="1"/>
</dbReference>